<keyword evidence="7" id="KW-0812">Transmembrane</keyword>
<dbReference type="EMBL" id="JAVHJS010000007">
    <property type="protein sequence ID" value="KAK2853120.1"/>
    <property type="molecule type" value="Genomic_DNA"/>
</dbReference>
<keyword evidence="7" id="KW-1133">Transmembrane helix</keyword>
<keyword evidence="3 7" id="KW-0472">Membrane</keyword>
<dbReference type="InterPro" id="IPR013106">
    <property type="entry name" value="Ig_V-set"/>
</dbReference>
<dbReference type="InterPro" id="IPR050504">
    <property type="entry name" value="IgSF_BTN/MOG"/>
</dbReference>
<organism evidence="10 11">
    <name type="scientific">Tachysurus vachellii</name>
    <name type="common">Darkbarbel catfish</name>
    <name type="synonym">Pelteobagrus vachellii</name>
    <dbReference type="NCBI Taxonomy" id="175792"/>
    <lineage>
        <taxon>Eukaryota</taxon>
        <taxon>Metazoa</taxon>
        <taxon>Chordata</taxon>
        <taxon>Craniata</taxon>
        <taxon>Vertebrata</taxon>
        <taxon>Euteleostomi</taxon>
        <taxon>Actinopterygii</taxon>
        <taxon>Neopterygii</taxon>
        <taxon>Teleostei</taxon>
        <taxon>Ostariophysi</taxon>
        <taxon>Siluriformes</taxon>
        <taxon>Bagridae</taxon>
        <taxon>Tachysurus</taxon>
    </lineage>
</organism>
<feature type="chain" id="PRO_5041646890" description="Ig-like domain-containing protein" evidence="8">
    <location>
        <begin position="18"/>
        <end position="290"/>
    </location>
</feature>
<dbReference type="Gene3D" id="2.60.40.10">
    <property type="entry name" value="Immunoglobulins"/>
    <property type="match status" value="2"/>
</dbReference>
<dbReference type="GO" id="GO:0050863">
    <property type="term" value="P:regulation of T cell activation"/>
    <property type="evidence" value="ECO:0007669"/>
    <property type="project" value="UniProtKB-ARBA"/>
</dbReference>
<feature type="domain" description="Ig-like" evidence="9">
    <location>
        <begin position="32"/>
        <end position="129"/>
    </location>
</feature>
<feature type="transmembrane region" description="Helical" evidence="7">
    <location>
        <begin position="239"/>
        <end position="259"/>
    </location>
</feature>
<dbReference type="PROSITE" id="PS50835">
    <property type="entry name" value="IG_LIKE"/>
    <property type="match status" value="1"/>
</dbReference>
<keyword evidence="2 8" id="KW-0732">Signal</keyword>
<dbReference type="GO" id="GO:0009897">
    <property type="term" value="C:external side of plasma membrane"/>
    <property type="evidence" value="ECO:0007669"/>
    <property type="project" value="TreeGrafter"/>
</dbReference>
<dbReference type="GO" id="GO:1903037">
    <property type="term" value="P:regulation of leukocyte cell-cell adhesion"/>
    <property type="evidence" value="ECO:0007669"/>
    <property type="project" value="UniProtKB-ARBA"/>
</dbReference>
<accession>A0AA88NC42</accession>
<evidence type="ECO:0000259" key="9">
    <source>
        <dbReference type="PROSITE" id="PS50835"/>
    </source>
</evidence>
<evidence type="ECO:0000256" key="1">
    <source>
        <dbReference type="ARBA" id="ARBA00004370"/>
    </source>
</evidence>
<protein>
    <recommendedName>
        <fullName evidence="9">Ig-like domain-containing protein</fullName>
    </recommendedName>
</protein>
<sequence>MESFVFLLLSFFTTCAGFDVSVPKGRVVAIRGQPVILGCEFTPNPDLSPLVLTWQRVEDSRVVHSFYYQKDQLEYQSPDYRNRTSLFVSELRNGNATLRIEPVGLGDVGGYLCTVSYNEGTGKAQVRLDYGAFYTEPRLSISMNCSSITLLYEAEGYPEPEVGWFGEHDEVLSNHIDLIDKAKGTTGLYYLKSYFVSPSPSLNVTFRLKNHLLNQVLHRPVSITYGGENCRTLNAVTTALIVFCVLSVLLILIILFLLAKRQKDSRDLSYTLTNGSTNGRLSPSRPTVGL</sequence>
<dbReference type="SMART" id="SM00409">
    <property type="entry name" value="IG"/>
    <property type="match status" value="1"/>
</dbReference>
<evidence type="ECO:0000256" key="5">
    <source>
        <dbReference type="ARBA" id="ARBA00023180"/>
    </source>
</evidence>
<evidence type="ECO:0000256" key="8">
    <source>
        <dbReference type="SAM" id="SignalP"/>
    </source>
</evidence>
<dbReference type="SUPFAM" id="SSF48726">
    <property type="entry name" value="Immunoglobulin"/>
    <property type="match status" value="1"/>
</dbReference>
<dbReference type="GO" id="GO:0001817">
    <property type="term" value="P:regulation of cytokine production"/>
    <property type="evidence" value="ECO:0007669"/>
    <property type="project" value="TreeGrafter"/>
</dbReference>
<evidence type="ECO:0000256" key="6">
    <source>
        <dbReference type="ARBA" id="ARBA00023319"/>
    </source>
</evidence>
<dbReference type="Pfam" id="PF07686">
    <property type="entry name" value="V-set"/>
    <property type="match status" value="1"/>
</dbReference>
<evidence type="ECO:0000256" key="4">
    <source>
        <dbReference type="ARBA" id="ARBA00023157"/>
    </source>
</evidence>
<evidence type="ECO:0000313" key="10">
    <source>
        <dbReference type="EMBL" id="KAK2853120.1"/>
    </source>
</evidence>
<comment type="subcellular location">
    <subcellularLocation>
        <location evidence="1">Membrane</location>
    </subcellularLocation>
</comment>
<dbReference type="InterPro" id="IPR003599">
    <property type="entry name" value="Ig_sub"/>
</dbReference>
<dbReference type="PANTHER" id="PTHR24100:SF145">
    <property type="entry name" value="CD276 ANTIGEN"/>
    <property type="match status" value="1"/>
</dbReference>
<evidence type="ECO:0000256" key="2">
    <source>
        <dbReference type="ARBA" id="ARBA00022729"/>
    </source>
</evidence>
<dbReference type="InterPro" id="IPR036179">
    <property type="entry name" value="Ig-like_dom_sf"/>
</dbReference>
<keyword evidence="11" id="KW-1185">Reference proteome</keyword>
<dbReference type="Proteomes" id="UP001187315">
    <property type="component" value="Unassembled WGS sequence"/>
</dbReference>
<evidence type="ECO:0000313" key="11">
    <source>
        <dbReference type="Proteomes" id="UP001187315"/>
    </source>
</evidence>
<keyword evidence="4" id="KW-1015">Disulfide bond</keyword>
<dbReference type="PANTHER" id="PTHR24100">
    <property type="entry name" value="BUTYROPHILIN"/>
    <property type="match status" value="1"/>
</dbReference>
<evidence type="ECO:0000256" key="3">
    <source>
        <dbReference type="ARBA" id="ARBA00023136"/>
    </source>
</evidence>
<dbReference type="GO" id="GO:0050852">
    <property type="term" value="P:T cell receptor signaling pathway"/>
    <property type="evidence" value="ECO:0007669"/>
    <property type="project" value="TreeGrafter"/>
</dbReference>
<dbReference type="InterPro" id="IPR013783">
    <property type="entry name" value="Ig-like_fold"/>
</dbReference>
<gene>
    <name evidence="10" type="ORF">Q7C36_008321</name>
</gene>
<dbReference type="GO" id="GO:0005102">
    <property type="term" value="F:signaling receptor binding"/>
    <property type="evidence" value="ECO:0007669"/>
    <property type="project" value="TreeGrafter"/>
</dbReference>
<comment type="caution">
    <text evidence="10">The sequence shown here is derived from an EMBL/GenBank/DDBJ whole genome shotgun (WGS) entry which is preliminary data.</text>
</comment>
<dbReference type="InterPro" id="IPR007110">
    <property type="entry name" value="Ig-like_dom"/>
</dbReference>
<dbReference type="FunFam" id="2.60.40.10:FF:000142">
    <property type="entry name" value="V-set domain-containing T-cell activation inhibitor 1"/>
    <property type="match status" value="1"/>
</dbReference>
<name>A0AA88NC42_TACVA</name>
<proteinExistence type="predicted"/>
<feature type="signal peptide" evidence="8">
    <location>
        <begin position="1"/>
        <end position="17"/>
    </location>
</feature>
<dbReference type="AlphaFoldDB" id="A0AA88NC42"/>
<keyword evidence="6" id="KW-0393">Immunoglobulin domain</keyword>
<evidence type="ECO:0000256" key="7">
    <source>
        <dbReference type="SAM" id="Phobius"/>
    </source>
</evidence>
<keyword evidence="5" id="KW-0325">Glycoprotein</keyword>
<reference evidence="10" key="1">
    <citation type="submission" date="2023-08" db="EMBL/GenBank/DDBJ databases">
        <title>Pelteobagrus vachellii genome.</title>
        <authorList>
            <person name="Liu H."/>
        </authorList>
    </citation>
    <scope>NUCLEOTIDE SEQUENCE</scope>
    <source>
        <strain evidence="10">PRFRI_2022a</strain>
        <tissue evidence="10">Muscle</tissue>
    </source>
</reference>